<organism evidence="1">
    <name type="scientific">Salvia splendens</name>
    <name type="common">Scarlet sage</name>
    <dbReference type="NCBI Taxonomy" id="180675"/>
    <lineage>
        <taxon>Eukaryota</taxon>
        <taxon>Viridiplantae</taxon>
        <taxon>Streptophyta</taxon>
        <taxon>Embryophyta</taxon>
        <taxon>Tracheophyta</taxon>
        <taxon>Spermatophyta</taxon>
        <taxon>Magnoliopsida</taxon>
        <taxon>eudicotyledons</taxon>
        <taxon>Gunneridae</taxon>
        <taxon>Pentapetalae</taxon>
        <taxon>asterids</taxon>
        <taxon>lamiids</taxon>
        <taxon>Lamiales</taxon>
        <taxon>Lamiaceae</taxon>
        <taxon>Nepetoideae</taxon>
        <taxon>Mentheae</taxon>
        <taxon>Salviinae</taxon>
        <taxon>Salvia</taxon>
        <taxon>Salvia subgen. Calosphace</taxon>
        <taxon>core Calosphace</taxon>
    </lineage>
</organism>
<gene>
    <name evidence="1" type="ORF">SASPL_115381</name>
</gene>
<evidence type="ECO:0000313" key="1">
    <source>
        <dbReference type="EMBL" id="KAG6424958.1"/>
    </source>
</evidence>
<dbReference type="Gene3D" id="3.30.70.100">
    <property type="match status" value="1"/>
</dbReference>
<reference evidence="1" key="2">
    <citation type="submission" date="2020-08" db="EMBL/GenBank/DDBJ databases">
        <title>Plant Genome Project.</title>
        <authorList>
            <person name="Zhang R.-G."/>
        </authorList>
    </citation>
    <scope>NUCLEOTIDE SEQUENCE</scope>
    <source>
        <strain evidence="1">Huo1</strain>
        <tissue evidence="1">Leaf</tissue>
    </source>
</reference>
<comment type="caution">
    <text evidence="1">The sequence shown here is derived from an EMBL/GenBank/DDBJ whole genome shotgun (WGS) entry which is preliminary data.</text>
</comment>
<accession>A0A8X8Y332</accession>
<protein>
    <recommendedName>
        <fullName evidence="3">HMA domain-containing protein</fullName>
    </recommendedName>
</protein>
<name>A0A8X8Y332_SALSN</name>
<dbReference type="EMBL" id="PNBA02000005">
    <property type="protein sequence ID" value="KAG6424958.1"/>
    <property type="molecule type" value="Genomic_DNA"/>
</dbReference>
<dbReference type="AlphaFoldDB" id="A0A8X8Y332"/>
<dbReference type="InterPro" id="IPR044296">
    <property type="entry name" value="HIPP46"/>
</dbReference>
<evidence type="ECO:0000313" key="2">
    <source>
        <dbReference type="Proteomes" id="UP000298416"/>
    </source>
</evidence>
<proteinExistence type="predicted"/>
<evidence type="ECO:0008006" key="3">
    <source>
        <dbReference type="Google" id="ProtNLM"/>
    </source>
</evidence>
<sequence>MVDVQRNSESDKFGNGMVLVALKFRGRGSESEERDIIVLSNPQVRLKIPKKVKIVLRVSMSDEKSRSKALKICVGTWGVESTALSGAEKDQVVVVVGESIDAVELMRQLRKGVAHAELVSVGEDKKEDTNKPAAAVVTPANVTPVVWSYPPHYVGYNNYPIYESSSSDSCTIM</sequence>
<reference evidence="1" key="1">
    <citation type="submission" date="2018-01" db="EMBL/GenBank/DDBJ databases">
        <authorList>
            <person name="Mao J.F."/>
        </authorList>
    </citation>
    <scope>NUCLEOTIDE SEQUENCE</scope>
    <source>
        <strain evidence="1">Huo1</strain>
        <tissue evidence="1">Leaf</tissue>
    </source>
</reference>
<dbReference type="Proteomes" id="UP000298416">
    <property type="component" value="Unassembled WGS sequence"/>
</dbReference>
<dbReference type="PANTHER" id="PTHR46371">
    <property type="entry name" value="OS04G0464100 PROTEIN"/>
    <property type="match status" value="1"/>
</dbReference>
<keyword evidence="2" id="KW-1185">Reference proteome</keyword>